<protein>
    <submittedName>
        <fullName evidence="5">AraC family transcriptional regulator</fullName>
    </submittedName>
</protein>
<proteinExistence type="predicted"/>
<accession>A0A2S9QG51</accession>
<dbReference type="PANTHER" id="PTHR47894:SF1">
    <property type="entry name" value="HTH-TYPE TRANSCRIPTIONAL REGULATOR VQSM"/>
    <property type="match status" value="1"/>
</dbReference>
<dbReference type="AlphaFoldDB" id="A0A2S9QG51"/>
<dbReference type="Pfam" id="PF12625">
    <property type="entry name" value="Arabinose_bd"/>
    <property type="match status" value="1"/>
</dbReference>
<dbReference type="GO" id="GO:0000976">
    <property type="term" value="F:transcription cis-regulatory region binding"/>
    <property type="evidence" value="ECO:0007669"/>
    <property type="project" value="TreeGrafter"/>
</dbReference>
<dbReference type="GO" id="GO:0003700">
    <property type="term" value="F:DNA-binding transcription factor activity"/>
    <property type="evidence" value="ECO:0007669"/>
    <property type="project" value="InterPro"/>
</dbReference>
<dbReference type="InterPro" id="IPR018060">
    <property type="entry name" value="HTH_AraC"/>
</dbReference>
<dbReference type="SMART" id="SM00342">
    <property type="entry name" value="HTH_ARAC"/>
    <property type="match status" value="1"/>
</dbReference>
<dbReference type="PANTHER" id="PTHR47894">
    <property type="entry name" value="HTH-TYPE TRANSCRIPTIONAL REGULATOR GADX"/>
    <property type="match status" value="1"/>
</dbReference>
<evidence type="ECO:0000256" key="1">
    <source>
        <dbReference type="ARBA" id="ARBA00023015"/>
    </source>
</evidence>
<name>A0A2S9QG51_9HYPH</name>
<dbReference type="Proteomes" id="UP000237682">
    <property type="component" value="Unassembled WGS sequence"/>
</dbReference>
<dbReference type="RefSeq" id="WP_105861786.1">
    <property type="nucleotide sequence ID" value="NZ_PUEJ01000003.1"/>
</dbReference>
<dbReference type="EMBL" id="PUEJ01000003">
    <property type="protein sequence ID" value="PRH88323.1"/>
    <property type="molecule type" value="Genomic_DNA"/>
</dbReference>
<evidence type="ECO:0000313" key="5">
    <source>
        <dbReference type="EMBL" id="PRH88323.1"/>
    </source>
</evidence>
<sequence>MIGVGFIQDTLDPLRRGGFDLGPALDAGGFSESDLDLPGFRLSAEQYGRLWLRIAQIMSCEYFGFGARPMAPGSFAMLCHAVISSQTLEHAVRRSLRFLNLVLGEPKGELVIEDTSASVILRESSPPRPAFAYRTYFLLLHGIVCWLVKRRLEIRELHFRGPLPKGREDHRDFFGTAIRFDRPQTVLVFDRELLSLKVRQTEKTLQGFITGAPANILGRYRYDRGAAAATRRLLRELPPSEWPSFAEMAVKLNLSEPTLRRHLAGDGESFSEIKEEIRRKLALDWLLRTDKPVGQVAADLGYTEPSAFHRAFHKWAGMSPGAFRRSRAK</sequence>
<dbReference type="OrthoDB" id="9805730at2"/>
<dbReference type="Gene3D" id="1.10.10.60">
    <property type="entry name" value="Homeodomain-like"/>
    <property type="match status" value="1"/>
</dbReference>
<dbReference type="InterPro" id="IPR032687">
    <property type="entry name" value="AraC-type_N"/>
</dbReference>
<gene>
    <name evidence="5" type="ORF">C5L14_09555</name>
</gene>
<dbReference type="InterPro" id="IPR009057">
    <property type="entry name" value="Homeodomain-like_sf"/>
</dbReference>
<evidence type="ECO:0000256" key="3">
    <source>
        <dbReference type="ARBA" id="ARBA00023163"/>
    </source>
</evidence>
<keyword evidence="2" id="KW-0238">DNA-binding</keyword>
<dbReference type="PROSITE" id="PS01124">
    <property type="entry name" value="HTH_ARAC_FAMILY_2"/>
    <property type="match status" value="1"/>
</dbReference>
<reference evidence="5 6" key="1">
    <citation type="submission" date="2018-02" db="EMBL/GenBank/DDBJ databases">
        <title>Whole genome sequencing of endophytic bacterium.</title>
        <authorList>
            <person name="Eedara R."/>
            <person name="Podile A.R."/>
        </authorList>
    </citation>
    <scope>NUCLEOTIDE SEQUENCE [LARGE SCALE GENOMIC DNA]</scope>
    <source>
        <strain evidence="5 6">RP1T</strain>
    </source>
</reference>
<dbReference type="Pfam" id="PF12833">
    <property type="entry name" value="HTH_18"/>
    <property type="match status" value="1"/>
</dbReference>
<comment type="caution">
    <text evidence="5">The sequence shown here is derived from an EMBL/GenBank/DDBJ whole genome shotgun (WGS) entry which is preliminary data.</text>
</comment>
<feature type="domain" description="HTH araC/xylS-type" evidence="4">
    <location>
        <begin position="227"/>
        <end position="326"/>
    </location>
</feature>
<evidence type="ECO:0000313" key="6">
    <source>
        <dbReference type="Proteomes" id="UP000237682"/>
    </source>
</evidence>
<evidence type="ECO:0000256" key="2">
    <source>
        <dbReference type="ARBA" id="ARBA00023125"/>
    </source>
</evidence>
<evidence type="ECO:0000259" key="4">
    <source>
        <dbReference type="PROSITE" id="PS01124"/>
    </source>
</evidence>
<keyword evidence="3" id="KW-0804">Transcription</keyword>
<organism evidence="5 6">
    <name type="scientific">Labrys okinawensis</name>
    <dbReference type="NCBI Taxonomy" id="346911"/>
    <lineage>
        <taxon>Bacteria</taxon>
        <taxon>Pseudomonadati</taxon>
        <taxon>Pseudomonadota</taxon>
        <taxon>Alphaproteobacteria</taxon>
        <taxon>Hyphomicrobiales</taxon>
        <taxon>Xanthobacteraceae</taxon>
        <taxon>Labrys</taxon>
    </lineage>
</organism>
<dbReference type="GO" id="GO:0005829">
    <property type="term" value="C:cytosol"/>
    <property type="evidence" value="ECO:0007669"/>
    <property type="project" value="TreeGrafter"/>
</dbReference>
<dbReference type="SUPFAM" id="SSF46689">
    <property type="entry name" value="Homeodomain-like"/>
    <property type="match status" value="1"/>
</dbReference>
<keyword evidence="1" id="KW-0805">Transcription regulation</keyword>
<keyword evidence="6" id="KW-1185">Reference proteome</keyword>